<reference evidence="1" key="1">
    <citation type="submission" date="2019-07" db="EMBL/GenBank/DDBJ databases">
        <title>The discovery of a new lineage B mimivirus raises questions about particles surface fibrils.</title>
        <authorList>
            <person name="Silva L.K.S."/>
            <person name="Rodrigues R.A.L."/>
            <person name="Andrade A.C.S.P."/>
            <person name="Hikida H."/>
            <person name="Andreani J."/>
            <person name="Levasseur A."/>
            <person name="La Scola B."/>
            <person name="Abrahao J.S."/>
        </authorList>
    </citation>
    <scope>NUCLEOTIDE SEQUENCE</scope>
    <source>
        <strain evidence="1">B60</strain>
    </source>
</reference>
<accession>A0A6G6ACE1</accession>
<dbReference type="EMBL" id="MN175499">
    <property type="protein sequence ID" value="QID06519.1"/>
    <property type="molecule type" value="Genomic_DNA"/>
</dbReference>
<name>A0A6G6ACE1_9VIRU</name>
<sequence>MFINFFIITKLIHYINLIKIIFNNIMDYKLQKYLDKINQDPKSIYLRKISYYLNNVNNFNGLQVGGLKLHDFNSLIEYLQQSYNKATSQTDKKYLVILYGPPASGKSISRYIACHWIKTLFRESSNIENIYKSFIDTGIDDITYETESETGKRVIELLKENLNDKLGNDRTIENAKSNIADLASSSWNIYKNYRPDYVSELLYYFSIFLNKNIFIETTGSGTEYLNRVIDMLSYYGYIPVLIYPFINDVKIIYDRSIQRGLVEGRFLRCDTPFGLASQMRTSLSNYPKMRDILDKYNNYVVYQYDSNFPSNIAGQIKNFDFSNLNNYSMQLKYRIQDNSNDNIVTNTIDTISRDYDKLTTLFLECN</sequence>
<dbReference type="InterPro" id="IPR027417">
    <property type="entry name" value="P-loop_NTPase"/>
</dbReference>
<proteinExistence type="predicted"/>
<protein>
    <recommendedName>
        <fullName evidence="2">Zeta toxin domain-containing protein</fullName>
    </recommendedName>
</protein>
<evidence type="ECO:0000313" key="1">
    <source>
        <dbReference type="EMBL" id="QID06519.1"/>
    </source>
</evidence>
<dbReference type="SUPFAM" id="SSF52540">
    <property type="entry name" value="P-loop containing nucleoside triphosphate hydrolases"/>
    <property type="match status" value="1"/>
</dbReference>
<organism evidence="1">
    <name type="scientific">Borely moumouvirus</name>
    <dbReference type="NCBI Taxonomy" id="2712067"/>
    <lineage>
        <taxon>Viruses</taxon>
        <taxon>Varidnaviria</taxon>
        <taxon>Bamfordvirae</taxon>
        <taxon>Nucleocytoviricota</taxon>
        <taxon>Megaviricetes</taxon>
        <taxon>Imitervirales</taxon>
        <taxon>Mimiviridae</taxon>
        <taxon>Megamimivirinae</taxon>
        <taxon>Moumouvirus</taxon>
    </lineage>
</organism>
<evidence type="ECO:0008006" key="2">
    <source>
        <dbReference type="Google" id="ProtNLM"/>
    </source>
</evidence>